<dbReference type="Proteomes" id="UP000650224">
    <property type="component" value="Unassembled WGS sequence"/>
</dbReference>
<protein>
    <submittedName>
        <fullName evidence="2">Uncharacterized protein</fullName>
    </submittedName>
</protein>
<feature type="region of interest" description="Disordered" evidence="1">
    <location>
        <begin position="21"/>
        <end position="40"/>
    </location>
</feature>
<evidence type="ECO:0000256" key="1">
    <source>
        <dbReference type="SAM" id="MobiDB-lite"/>
    </source>
</evidence>
<dbReference type="AlphaFoldDB" id="A0A8I0HHW8"/>
<name>A0A8I0HHW8_9CORY</name>
<proteinExistence type="predicted"/>
<evidence type="ECO:0000313" key="2">
    <source>
        <dbReference type="EMBL" id="MBD8029335.1"/>
    </source>
</evidence>
<gene>
    <name evidence="2" type="ORF">H9627_03160</name>
</gene>
<dbReference type="EMBL" id="JACSPR010000002">
    <property type="protein sequence ID" value="MBD8029335.1"/>
    <property type="molecule type" value="Genomic_DNA"/>
</dbReference>
<accession>A0A8I0HHW8</accession>
<reference evidence="2 3" key="1">
    <citation type="submission" date="2020-08" db="EMBL/GenBank/DDBJ databases">
        <title>A Genomic Blueprint of the Chicken Gut Microbiome.</title>
        <authorList>
            <person name="Gilroy R."/>
            <person name="Ravi A."/>
            <person name="Getino M."/>
            <person name="Pursley I."/>
            <person name="Horton D.L."/>
            <person name="Alikhan N.-F."/>
            <person name="Baker D."/>
            <person name="Gharbi K."/>
            <person name="Hall N."/>
            <person name="Watson M."/>
            <person name="Adriaenssens E.M."/>
            <person name="Foster-Nyarko E."/>
            <person name="Jarju S."/>
            <person name="Secka A."/>
            <person name="Antonio M."/>
            <person name="Oren A."/>
            <person name="Chaudhuri R."/>
            <person name="La Ragione R.M."/>
            <person name="Hildebrand F."/>
            <person name="Pallen M.J."/>
        </authorList>
    </citation>
    <scope>NUCLEOTIDE SEQUENCE [LARGE SCALE GENOMIC DNA]</scope>
    <source>
        <strain evidence="2 3">Sa1YVA5</strain>
    </source>
</reference>
<comment type="caution">
    <text evidence="2">The sequence shown here is derived from an EMBL/GenBank/DDBJ whole genome shotgun (WGS) entry which is preliminary data.</text>
</comment>
<dbReference type="RefSeq" id="WP_191732586.1">
    <property type="nucleotide sequence ID" value="NZ_JACSPR010000002.1"/>
</dbReference>
<organism evidence="2 3">
    <name type="scientific">Corynebacterium gallinarum</name>
    <dbReference type="NCBI Taxonomy" id="2762214"/>
    <lineage>
        <taxon>Bacteria</taxon>
        <taxon>Bacillati</taxon>
        <taxon>Actinomycetota</taxon>
        <taxon>Actinomycetes</taxon>
        <taxon>Mycobacteriales</taxon>
        <taxon>Corynebacteriaceae</taxon>
        <taxon>Corynebacterium</taxon>
    </lineage>
</organism>
<sequence length="95" mass="10107">MRMDIDHARTLAQTLLHLELTPVAGSPPPDPDPGDNASGFHGALAKALAIYTRNASTLTRTTHLMADSALHTLDVVGSVDARLSGDFRQRAGQHP</sequence>
<keyword evidence="3" id="KW-1185">Reference proteome</keyword>
<evidence type="ECO:0000313" key="3">
    <source>
        <dbReference type="Proteomes" id="UP000650224"/>
    </source>
</evidence>